<evidence type="ECO:0000313" key="2">
    <source>
        <dbReference type="EMBL" id="KAF4456320.1"/>
    </source>
</evidence>
<comment type="caution">
    <text evidence="2">The sequence shown here is derived from an EMBL/GenBank/DDBJ whole genome shotgun (WGS) entry which is preliminary data.</text>
</comment>
<dbReference type="OrthoDB" id="5106867at2759"/>
<sequence>MTGTESAASNAGGFDLLRRATQAMMSSASLASEPKPCGSPNKKSGRPERLELLGAQLLDSRPALQNEVLALKGAAGCKALVDRHRAWVHHGSTIPSDHAASCLNSLAKPGKRGQHSESRSWNRAEEQRSCCKHAYANQGVAMASPWPSQWNRALAVVSKPLGPVRNLTWAPAPNNGPGGIPTCKRQLVCLCRPAFGVSPCVLPPNPAINQLSRPRLLRGSHARDRSQPLLPSVRQALTSPPRSHSQGAFFSGAKRGKNDLVIPFPFIQVSKASTSSPHASSYTAALGKASIFITAGPGALPTSTPERTHHWPS</sequence>
<organism evidence="2 3">
    <name type="scientific">Fusarium albosuccineum</name>
    <dbReference type="NCBI Taxonomy" id="1237068"/>
    <lineage>
        <taxon>Eukaryota</taxon>
        <taxon>Fungi</taxon>
        <taxon>Dikarya</taxon>
        <taxon>Ascomycota</taxon>
        <taxon>Pezizomycotina</taxon>
        <taxon>Sordariomycetes</taxon>
        <taxon>Hypocreomycetidae</taxon>
        <taxon>Hypocreales</taxon>
        <taxon>Nectriaceae</taxon>
        <taxon>Fusarium</taxon>
        <taxon>Fusarium decemcellulare species complex</taxon>
    </lineage>
</organism>
<gene>
    <name evidence="2" type="ORF">FALBO_15436</name>
</gene>
<dbReference type="Proteomes" id="UP000554235">
    <property type="component" value="Unassembled WGS sequence"/>
</dbReference>
<accession>A0A8H4KUD1</accession>
<dbReference type="EMBL" id="JAADYS010002682">
    <property type="protein sequence ID" value="KAF4456320.1"/>
    <property type="molecule type" value="Genomic_DNA"/>
</dbReference>
<protein>
    <submittedName>
        <fullName evidence="2">Uncharacterized protein</fullName>
    </submittedName>
</protein>
<evidence type="ECO:0000313" key="3">
    <source>
        <dbReference type="Proteomes" id="UP000554235"/>
    </source>
</evidence>
<reference evidence="2 3" key="1">
    <citation type="submission" date="2020-01" db="EMBL/GenBank/DDBJ databases">
        <title>Identification and distribution of gene clusters putatively required for synthesis of sphingolipid metabolism inhibitors in phylogenetically diverse species of the filamentous fungus Fusarium.</title>
        <authorList>
            <person name="Kim H.-S."/>
            <person name="Busman M."/>
            <person name="Brown D.W."/>
            <person name="Divon H."/>
            <person name="Uhlig S."/>
            <person name="Proctor R.H."/>
        </authorList>
    </citation>
    <scope>NUCLEOTIDE SEQUENCE [LARGE SCALE GENOMIC DNA]</scope>
    <source>
        <strain evidence="2 3">NRRL 20459</strain>
    </source>
</reference>
<feature type="region of interest" description="Disordered" evidence="1">
    <location>
        <begin position="23"/>
        <end position="46"/>
    </location>
</feature>
<dbReference type="AlphaFoldDB" id="A0A8H4KUD1"/>
<evidence type="ECO:0000256" key="1">
    <source>
        <dbReference type="SAM" id="MobiDB-lite"/>
    </source>
</evidence>
<keyword evidence="3" id="KW-1185">Reference proteome</keyword>
<name>A0A8H4KUD1_9HYPO</name>
<proteinExistence type="predicted"/>